<dbReference type="Gene3D" id="3.60.21.10">
    <property type="match status" value="1"/>
</dbReference>
<dbReference type="CDD" id="cd00838">
    <property type="entry name" value="MPP_superfamily"/>
    <property type="match status" value="1"/>
</dbReference>
<dbReference type="InterPro" id="IPR052963">
    <property type="entry name" value="Pantetheine_PDE"/>
</dbReference>
<comment type="caution">
    <text evidence="2">The sequence shown here is derived from an EMBL/GenBank/DDBJ whole genome shotgun (WGS) entry which is preliminary data.</text>
</comment>
<protein>
    <submittedName>
        <fullName evidence="2">Metallophosphoesterase</fullName>
    </submittedName>
</protein>
<dbReference type="InterPro" id="IPR004843">
    <property type="entry name" value="Calcineurin-like_PHP"/>
</dbReference>
<name>A0ABP8DEW3_9ACTN</name>
<dbReference type="Proteomes" id="UP001500620">
    <property type="component" value="Unassembled WGS sequence"/>
</dbReference>
<reference evidence="3" key="1">
    <citation type="journal article" date="2019" name="Int. J. Syst. Evol. Microbiol.">
        <title>The Global Catalogue of Microorganisms (GCM) 10K type strain sequencing project: providing services to taxonomists for standard genome sequencing and annotation.</title>
        <authorList>
            <consortium name="The Broad Institute Genomics Platform"/>
            <consortium name="The Broad Institute Genome Sequencing Center for Infectious Disease"/>
            <person name="Wu L."/>
            <person name="Ma J."/>
        </authorList>
    </citation>
    <scope>NUCLEOTIDE SEQUENCE [LARGE SCALE GENOMIC DNA]</scope>
    <source>
        <strain evidence="3">JCM 17441</strain>
    </source>
</reference>
<accession>A0ABP8DEW3</accession>
<keyword evidence="3" id="KW-1185">Reference proteome</keyword>
<dbReference type="InterPro" id="IPR029052">
    <property type="entry name" value="Metallo-depent_PP-like"/>
</dbReference>
<evidence type="ECO:0000313" key="2">
    <source>
        <dbReference type="EMBL" id="GAA4254305.1"/>
    </source>
</evidence>
<gene>
    <name evidence="2" type="ORF">GCM10022255_058500</name>
</gene>
<proteinExistence type="predicted"/>
<organism evidence="2 3">
    <name type="scientific">Dactylosporangium darangshiense</name>
    <dbReference type="NCBI Taxonomy" id="579108"/>
    <lineage>
        <taxon>Bacteria</taxon>
        <taxon>Bacillati</taxon>
        <taxon>Actinomycetota</taxon>
        <taxon>Actinomycetes</taxon>
        <taxon>Micromonosporales</taxon>
        <taxon>Micromonosporaceae</taxon>
        <taxon>Dactylosporangium</taxon>
    </lineage>
</organism>
<evidence type="ECO:0000259" key="1">
    <source>
        <dbReference type="Pfam" id="PF00149"/>
    </source>
</evidence>
<feature type="domain" description="Calcineurin-like phosphoesterase" evidence="1">
    <location>
        <begin position="5"/>
        <end position="214"/>
    </location>
</feature>
<dbReference type="EMBL" id="BAABAT010000018">
    <property type="protein sequence ID" value="GAA4254305.1"/>
    <property type="molecule type" value="Genomic_DNA"/>
</dbReference>
<dbReference type="SUPFAM" id="SSF56300">
    <property type="entry name" value="Metallo-dependent phosphatases"/>
    <property type="match status" value="1"/>
</dbReference>
<dbReference type="PANTHER" id="PTHR36492:SF2">
    <property type="entry name" value="[ACYL-CARRIER-PROTEIN] PHOSPHODIESTERASE PPTH"/>
    <property type="match status" value="1"/>
</dbReference>
<evidence type="ECO:0000313" key="3">
    <source>
        <dbReference type="Proteomes" id="UP001500620"/>
    </source>
</evidence>
<dbReference type="PANTHER" id="PTHR36492">
    <property type="match status" value="1"/>
</dbReference>
<sequence length="250" mass="28491">MRPASPEDWLLVAGDVAERFADVRWALQTLRPRFAEVVWVPGNHELWTPRDDPVRLRGERRYRHLVALCRSLGVHTPEDEYPLWTGPGGPATVVPLFLGYDYSFLPDGAHTAEEALELARRAGVSCTDELLLHPDPYPSRSAWCAARMEYTRRRLDTLDPSCPVVFVNHYPLHREPTLWLANPEFAPWCGTTRTADWHVRHRTAAVVHGHLHIPRSARIDGVRFEEVSLGYPSQWRPRGGAPRPRVILPA</sequence>
<dbReference type="Pfam" id="PF00149">
    <property type="entry name" value="Metallophos"/>
    <property type="match status" value="1"/>
</dbReference>